<dbReference type="EMBL" id="JAMLDY010000003">
    <property type="protein sequence ID" value="MCP3733904.1"/>
    <property type="molecule type" value="Genomic_DNA"/>
</dbReference>
<dbReference type="CDD" id="cd22231">
    <property type="entry name" value="RHH_NikR_HicB-like"/>
    <property type="match status" value="1"/>
</dbReference>
<protein>
    <submittedName>
        <fullName evidence="2">Type II toxin-antitoxin system HicB family antitoxin</fullName>
    </submittedName>
</protein>
<keyword evidence="3" id="KW-1185">Reference proteome</keyword>
<organism evidence="2 3">
    <name type="scientific">Sphingomonas liriopis</name>
    <dbReference type="NCBI Taxonomy" id="2949094"/>
    <lineage>
        <taxon>Bacteria</taxon>
        <taxon>Pseudomonadati</taxon>
        <taxon>Pseudomonadota</taxon>
        <taxon>Alphaproteobacteria</taxon>
        <taxon>Sphingomonadales</taxon>
        <taxon>Sphingomonadaceae</taxon>
        <taxon>Sphingomonas</taxon>
    </lineage>
</organism>
<dbReference type="AlphaFoldDB" id="A0A9X2HR27"/>
<dbReference type="InterPro" id="IPR031807">
    <property type="entry name" value="HicB-like"/>
</dbReference>
<reference evidence="2" key="1">
    <citation type="submission" date="2022-05" db="EMBL/GenBank/DDBJ databases">
        <title>Sphingomonas sp. strain RP10 Genome sequencing and assembly.</title>
        <authorList>
            <person name="Kim I."/>
        </authorList>
    </citation>
    <scope>NUCLEOTIDE SEQUENCE</scope>
    <source>
        <strain evidence="2">RP10</strain>
    </source>
</reference>
<feature type="domain" description="HicB-like antitoxin of toxin-antitoxin system" evidence="1">
    <location>
        <begin position="6"/>
        <end position="120"/>
    </location>
</feature>
<dbReference type="Pfam" id="PF15919">
    <property type="entry name" value="HicB_lk_antitox"/>
    <property type="match status" value="1"/>
</dbReference>
<evidence type="ECO:0000259" key="1">
    <source>
        <dbReference type="Pfam" id="PF15919"/>
    </source>
</evidence>
<dbReference type="Proteomes" id="UP001139486">
    <property type="component" value="Unassembled WGS sequence"/>
</dbReference>
<dbReference type="Gene3D" id="3.30.160.250">
    <property type="match status" value="1"/>
</dbReference>
<dbReference type="RefSeq" id="WP_254287915.1">
    <property type="nucleotide sequence ID" value="NZ_JAMLDY010000003.1"/>
</dbReference>
<sequence>MPIAIYPAIVERSDTGFSLFFPDLPGCTSAGTTVQQAALNAEEALAGHLLVSAQFGDTVADPTPLDRLEPDPDIHEVGRILVRAERPGKSVRLNITLDEGLVAAIDRVTTNRSGFLADAARHALAVRRDEAA</sequence>
<dbReference type="InterPro" id="IPR035069">
    <property type="entry name" value="TTHA1013/TTHA0281-like"/>
</dbReference>
<name>A0A9X2HR27_9SPHN</name>
<evidence type="ECO:0000313" key="2">
    <source>
        <dbReference type="EMBL" id="MCP3733904.1"/>
    </source>
</evidence>
<comment type="caution">
    <text evidence="2">The sequence shown here is derived from an EMBL/GenBank/DDBJ whole genome shotgun (WGS) entry which is preliminary data.</text>
</comment>
<accession>A0A9X2HR27</accession>
<gene>
    <name evidence="2" type="ORF">M9979_03300</name>
</gene>
<proteinExistence type="predicted"/>
<evidence type="ECO:0000313" key="3">
    <source>
        <dbReference type="Proteomes" id="UP001139486"/>
    </source>
</evidence>
<dbReference type="SUPFAM" id="SSF143100">
    <property type="entry name" value="TTHA1013/TTHA0281-like"/>
    <property type="match status" value="1"/>
</dbReference>